<accession>A0A4P6JR37</accession>
<feature type="transmembrane region" description="Helical" evidence="1">
    <location>
        <begin position="21"/>
        <end position="42"/>
    </location>
</feature>
<name>A0A4P6JR37_KTERU</name>
<evidence type="ECO:0000313" key="2">
    <source>
        <dbReference type="EMBL" id="QBD77815.1"/>
    </source>
</evidence>
<dbReference type="EMBL" id="CP035758">
    <property type="protein sequence ID" value="QBD77815.1"/>
    <property type="molecule type" value="Genomic_DNA"/>
</dbReference>
<keyword evidence="1" id="KW-0472">Membrane</keyword>
<organism evidence="2 3">
    <name type="scientific">Ktedonosporobacter rubrisoli</name>
    <dbReference type="NCBI Taxonomy" id="2509675"/>
    <lineage>
        <taxon>Bacteria</taxon>
        <taxon>Bacillati</taxon>
        <taxon>Chloroflexota</taxon>
        <taxon>Ktedonobacteria</taxon>
        <taxon>Ktedonobacterales</taxon>
        <taxon>Ktedonosporobacteraceae</taxon>
        <taxon>Ktedonosporobacter</taxon>
    </lineage>
</organism>
<proteinExistence type="predicted"/>
<gene>
    <name evidence="2" type="ORF">EPA93_18170</name>
</gene>
<evidence type="ECO:0000256" key="1">
    <source>
        <dbReference type="SAM" id="Phobius"/>
    </source>
</evidence>
<keyword evidence="1" id="KW-0812">Transmembrane</keyword>
<dbReference type="AlphaFoldDB" id="A0A4P6JR37"/>
<dbReference type="RefSeq" id="WP_129888868.1">
    <property type="nucleotide sequence ID" value="NZ_CP035758.1"/>
</dbReference>
<reference evidence="2 3" key="1">
    <citation type="submission" date="2019-01" db="EMBL/GenBank/DDBJ databases">
        <title>Ktedonosporobacter rubrisoli SCAWS-G2.</title>
        <authorList>
            <person name="Huang Y."/>
            <person name="Yan B."/>
        </authorList>
    </citation>
    <scope>NUCLEOTIDE SEQUENCE [LARGE SCALE GENOMIC DNA]</scope>
    <source>
        <strain evidence="2 3">SCAWS-G2</strain>
    </source>
</reference>
<sequence length="69" mass="8115">MIRRRYRRSEYPISPMGYGCMFPSFSTFLLLVLVVIVVAYWYSPSLVTSLLQSVQTFVQSWHFDVHVAH</sequence>
<keyword evidence="3" id="KW-1185">Reference proteome</keyword>
<protein>
    <submittedName>
        <fullName evidence="2">Uncharacterized protein</fullName>
    </submittedName>
</protein>
<dbReference type="Proteomes" id="UP000290365">
    <property type="component" value="Chromosome"/>
</dbReference>
<evidence type="ECO:0000313" key="3">
    <source>
        <dbReference type="Proteomes" id="UP000290365"/>
    </source>
</evidence>
<keyword evidence="1" id="KW-1133">Transmembrane helix</keyword>
<dbReference type="KEGG" id="kbs:EPA93_18170"/>